<evidence type="ECO:0000256" key="2">
    <source>
        <dbReference type="SAM" id="Phobius"/>
    </source>
</evidence>
<feature type="region of interest" description="Disordered" evidence="1">
    <location>
        <begin position="1"/>
        <end position="37"/>
    </location>
</feature>
<reference evidence="3 4" key="1">
    <citation type="submission" date="2024-09" db="EMBL/GenBank/DDBJ databases">
        <authorList>
            <person name="Sun Q."/>
            <person name="Mori K."/>
        </authorList>
    </citation>
    <scope>NUCLEOTIDE SEQUENCE [LARGE SCALE GENOMIC DNA]</scope>
    <source>
        <strain evidence="3 4">TISTR 1856</strain>
    </source>
</reference>
<feature type="transmembrane region" description="Helical" evidence="2">
    <location>
        <begin position="83"/>
        <end position="102"/>
    </location>
</feature>
<dbReference type="RefSeq" id="WP_380137833.1">
    <property type="nucleotide sequence ID" value="NZ_JBHLUI010000008.1"/>
</dbReference>
<organism evidence="3 4">
    <name type="scientific">Kineococcus gynurae</name>
    <dbReference type="NCBI Taxonomy" id="452979"/>
    <lineage>
        <taxon>Bacteria</taxon>
        <taxon>Bacillati</taxon>
        <taxon>Actinomycetota</taxon>
        <taxon>Actinomycetes</taxon>
        <taxon>Kineosporiales</taxon>
        <taxon>Kineosporiaceae</taxon>
        <taxon>Kineococcus</taxon>
    </lineage>
</organism>
<keyword evidence="2" id="KW-0812">Transmembrane</keyword>
<dbReference type="EMBL" id="JBHMDM010000007">
    <property type="protein sequence ID" value="MFB9377811.1"/>
    <property type="molecule type" value="Genomic_DNA"/>
</dbReference>
<evidence type="ECO:0000313" key="4">
    <source>
        <dbReference type="Proteomes" id="UP001589748"/>
    </source>
</evidence>
<feature type="transmembrane region" description="Helical" evidence="2">
    <location>
        <begin position="57"/>
        <end position="76"/>
    </location>
</feature>
<comment type="caution">
    <text evidence="3">The sequence shown here is derived from an EMBL/GenBank/DDBJ whole genome shotgun (WGS) entry which is preliminary data.</text>
</comment>
<gene>
    <name evidence="3" type="ORF">ACFFVI_12620</name>
</gene>
<keyword evidence="4" id="KW-1185">Reference proteome</keyword>
<dbReference type="Proteomes" id="UP001589748">
    <property type="component" value="Unassembled WGS sequence"/>
</dbReference>
<sequence>MTAPVAERAPRSLRRQVRRDGGGAPVRRGGGVRPAQAPPELVSRRLRSRTWRVANSWWLAVPAVGLPWVSFLYMGLRAGRPGWVVAAVAYFVSTGAALGLIGQGGWEIVLGLFLLLGTWGTGVVHSVMANSRWLRIKAAWNGEALPAAEPPAPAPDPVLEPVAALGHRLAEVVALAHRHGDRLPDGAVPTVREIDDVLRPLLGYVDRRGADVAEVHNLEAIVQEYLPGALEKYLDLPEEYALTHRGSGGATPAEELLNQLRLLLDGARQLQQAVYDHDAQQLAVQGRFLDTKFRRSDLDL</sequence>
<proteinExistence type="predicted"/>
<feature type="compositionally biased region" description="Gly residues" evidence="1">
    <location>
        <begin position="22"/>
        <end position="32"/>
    </location>
</feature>
<keyword evidence="2" id="KW-1133">Transmembrane helix</keyword>
<accession>A0ABV5LUQ5</accession>
<evidence type="ECO:0000256" key="1">
    <source>
        <dbReference type="SAM" id="MobiDB-lite"/>
    </source>
</evidence>
<keyword evidence="2" id="KW-0472">Membrane</keyword>
<feature type="transmembrane region" description="Helical" evidence="2">
    <location>
        <begin position="108"/>
        <end position="128"/>
    </location>
</feature>
<evidence type="ECO:0000313" key="3">
    <source>
        <dbReference type="EMBL" id="MFB9377811.1"/>
    </source>
</evidence>
<name>A0ABV5LUQ5_9ACTN</name>
<protein>
    <recommendedName>
        <fullName evidence="5">5-bromo-4-chloroindolyl phosphate hydrolysis protein</fullName>
    </recommendedName>
</protein>
<evidence type="ECO:0008006" key="5">
    <source>
        <dbReference type="Google" id="ProtNLM"/>
    </source>
</evidence>